<feature type="compositionally biased region" description="Low complexity" evidence="1">
    <location>
        <begin position="161"/>
        <end position="179"/>
    </location>
</feature>
<reference evidence="3 4" key="2">
    <citation type="journal article" date="2021" name="Curr. Genet.">
        <title>Genetic response to nitrogen starvation in the aggressive Eucalyptus foliar pathogen Teratosphaeria destructans.</title>
        <authorList>
            <person name="Havenga M."/>
            <person name="Wingfield B.D."/>
            <person name="Wingfield M.J."/>
            <person name="Dreyer L.L."/>
            <person name="Roets F."/>
            <person name="Aylward J."/>
        </authorList>
    </citation>
    <scope>NUCLEOTIDE SEQUENCE [LARGE SCALE GENOMIC DNA]</scope>
    <source>
        <strain evidence="3">CMW44962</strain>
    </source>
</reference>
<sequence length="324" mass="34980">MTRPPPSPPTSTSTSANLRQHLRHISATHRRLHSSYPHTAGIPSLAPADHARLLLTTAPWPPSAQLEHERAALFHARLAFDAYPDDVLRREFPSLGTEANLAMVERIPRLTAHLDVEVALARRVRVLRWVVWLAVMLAVVARVVVAVGGLTSPRSGTPVAISTPNSTSTPTTTITTPVDLPSPSPLDPWRQHLTTHPSCAALPTSLQSATYELLTSLHALTNASSSSSSSSSSSNTTSTTTKLTHLLLTRLSATTQHLVAHQPSVVWPMEMREYFEWMDGLDQVRSRCVILAEIGGQEEVVGELGGTVEAWLGVAEGCADAYTG</sequence>
<evidence type="ECO:0000256" key="2">
    <source>
        <dbReference type="SAM" id="Phobius"/>
    </source>
</evidence>
<accession>A0A9W7SXP1</accession>
<dbReference type="AlphaFoldDB" id="A0A9W7SXP1"/>
<name>A0A9W7SXP1_9PEZI</name>
<gene>
    <name evidence="3" type="ORF">Tdes44962_MAKER08093</name>
</gene>
<protein>
    <submittedName>
        <fullName evidence="3">Uncharacterized protein</fullName>
    </submittedName>
</protein>
<comment type="caution">
    <text evidence="3">The sequence shown here is derived from an EMBL/GenBank/DDBJ whole genome shotgun (WGS) entry which is preliminary data.</text>
</comment>
<keyword evidence="4" id="KW-1185">Reference proteome</keyword>
<evidence type="ECO:0000313" key="3">
    <source>
        <dbReference type="EMBL" id="KAH9839578.1"/>
    </source>
</evidence>
<keyword evidence="2" id="KW-0812">Transmembrane</keyword>
<keyword evidence="2" id="KW-0472">Membrane</keyword>
<proteinExistence type="predicted"/>
<feature type="transmembrane region" description="Helical" evidence="2">
    <location>
        <begin position="129"/>
        <end position="150"/>
    </location>
</feature>
<reference evidence="3 4" key="1">
    <citation type="journal article" date="2018" name="IMA Fungus">
        <title>IMA Genome-F 10: Nine draft genome sequences of Claviceps purpurea s.lat., including C. arundinis, C. humidiphila, and C. cf. spartinae, pseudomolecules for the pitch canker pathogen Fusarium circinatum, draft genome of Davidsoniella eucalypti, Grosmannia galeiformis, Quambalaria eucalypti, and Teratosphaeria destructans.</title>
        <authorList>
            <person name="Wingfield B.D."/>
            <person name="Liu M."/>
            <person name="Nguyen H.D."/>
            <person name="Lane F.A."/>
            <person name="Morgan S.W."/>
            <person name="De Vos L."/>
            <person name="Wilken P.M."/>
            <person name="Duong T.A."/>
            <person name="Aylward J."/>
            <person name="Coetzee M.P."/>
            <person name="Dadej K."/>
            <person name="De Beer Z.W."/>
            <person name="Findlay W."/>
            <person name="Havenga M."/>
            <person name="Kolarik M."/>
            <person name="Menzies J.G."/>
            <person name="Naidoo K."/>
            <person name="Pochopski O."/>
            <person name="Shoukouhi P."/>
            <person name="Santana Q.C."/>
            <person name="Seifert K.A."/>
            <person name="Soal N."/>
            <person name="Steenkamp E.T."/>
            <person name="Tatham C.T."/>
            <person name="van der Nest M.A."/>
            <person name="Wingfield M.J."/>
        </authorList>
    </citation>
    <scope>NUCLEOTIDE SEQUENCE [LARGE SCALE GENOMIC DNA]</scope>
    <source>
        <strain evidence="3">CMW44962</strain>
    </source>
</reference>
<evidence type="ECO:0000313" key="4">
    <source>
        <dbReference type="Proteomes" id="UP001138500"/>
    </source>
</evidence>
<organism evidence="3 4">
    <name type="scientific">Teratosphaeria destructans</name>
    <dbReference type="NCBI Taxonomy" id="418781"/>
    <lineage>
        <taxon>Eukaryota</taxon>
        <taxon>Fungi</taxon>
        <taxon>Dikarya</taxon>
        <taxon>Ascomycota</taxon>
        <taxon>Pezizomycotina</taxon>
        <taxon>Dothideomycetes</taxon>
        <taxon>Dothideomycetidae</taxon>
        <taxon>Mycosphaerellales</taxon>
        <taxon>Teratosphaeriaceae</taxon>
        <taxon>Teratosphaeria</taxon>
    </lineage>
</organism>
<dbReference type="EMBL" id="RIBY02000646">
    <property type="protein sequence ID" value="KAH9839578.1"/>
    <property type="molecule type" value="Genomic_DNA"/>
</dbReference>
<keyword evidence="2" id="KW-1133">Transmembrane helix</keyword>
<dbReference type="Proteomes" id="UP001138500">
    <property type="component" value="Unassembled WGS sequence"/>
</dbReference>
<feature type="region of interest" description="Disordered" evidence="1">
    <location>
        <begin position="158"/>
        <end position="185"/>
    </location>
</feature>
<evidence type="ECO:0000256" key="1">
    <source>
        <dbReference type="SAM" id="MobiDB-lite"/>
    </source>
</evidence>